<sequence length="301" mass="32972">MNQLGVLLSAEFTFTVVQAATLPRSTQRDQIPDATTQSSQRKTNKEETENNCLPSLAKTGLAIGIILGVLLIACLFFTIIMRMKYFTLQSLFSRRSRKGRKLTKPWPTPTAETGPAYEHPAPTSTVTTYGSRPRGTATAMTPRNVIQPVDKELVDPRNVSPPIGHHQQASLAYSACTSTCTLDQTTSRRPLVLVPVVQQQQQDTASTQGYESIKPHSPLLPPPLSLPPLRPSRPLTPTRLEPPASPSPSRLTTTTRSSATFPWGFEPYASEDVPVADTLSEDQVLILPSPPNIPQFYARGF</sequence>
<feature type="region of interest" description="Disordered" evidence="1">
    <location>
        <begin position="97"/>
        <end position="138"/>
    </location>
</feature>
<dbReference type="RefSeq" id="XP_040754107.1">
    <property type="nucleotide sequence ID" value="XM_040899723.1"/>
</dbReference>
<dbReference type="AlphaFoldDB" id="A0A2T5M2F3"/>
<dbReference type="GeneID" id="63816605"/>
<evidence type="ECO:0000256" key="1">
    <source>
        <dbReference type="SAM" id="MobiDB-lite"/>
    </source>
</evidence>
<feature type="transmembrane region" description="Helical" evidence="2">
    <location>
        <begin position="61"/>
        <end position="81"/>
    </location>
</feature>
<feature type="compositionally biased region" description="Polar residues" evidence="1">
    <location>
        <begin position="32"/>
        <end position="41"/>
    </location>
</feature>
<feature type="region of interest" description="Disordered" evidence="1">
    <location>
        <begin position="27"/>
        <end position="49"/>
    </location>
</feature>
<organism evidence="4 5">
    <name type="scientific">Aspergillus ochraceoroseus IBT 24754</name>
    <dbReference type="NCBI Taxonomy" id="1392256"/>
    <lineage>
        <taxon>Eukaryota</taxon>
        <taxon>Fungi</taxon>
        <taxon>Dikarya</taxon>
        <taxon>Ascomycota</taxon>
        <taxon>Pezizomycotina</taxon>
        <taxon>Eurotiomycetes</taxon>
        <taxon>Eurotiomycetidae</taxon>
        <taxon>Eurotiales</taxon>
        <taxon>Aspergillaceae</taxon>
        <taxon>Aspergillus</taxon>
        <taxon>Aspergillus subgen. Nidulantes</taxon>
    </lineage>
</organism>
<evidence type="ECO:0008006" key="6">
    <source>
        <dbReference type="Google" id="ProtNLM"/>
    </source>
</evidence>
<keyword evidence="2" id="KW-0472">Membrane</keyword>
<protein>
    <recommendedName>
        <fullName evidence="6">Mid2 domain-containing protein</fullName>
    </recommendedName>
</protein>
<keyword evidence="2" id="KW-1133">Transmembrane helix</keyword>
<comment type="caution">
    <text evidence="4">The sequence shown here is derived from an EMBL/GenBank/DDBJ whole genome shotgun (WGS) entry which is preliminary data.</text>
</comment>
<dbReference type="Proteomes" id="UP000244073">
    <property type="component" value="Unassembled WGS sequence"/>
</dbReference>
<evidence type="ECO:0000256" key="2">
    <source>
        <dbReference type="SAM" id="Phobius"/>
    </source>
</evidence>
<proteinExistence type="predicted"/>
<evidence type="ECO:0000313" key="5">
    <source>
        <dbReference type="Proteomes" id="UP000244073"/>
    </source>
</evidence>
<evidence type="ECO:0000313" key="4">
    <source>
        <dbReference type="EMBL" id="PTU22715.1"/>
    </source>
</evidence>
<keyword evidence="2" id="KW-0812">Transmembrane</keyword>
<feature type="signal peptide" evidence="3">
    <location>
        <begin position="1"/>
        <end position="19"/>
    </location>
</feature>
<reference evidence="4 5" key="1">
    <citation type="journal article" date="2018" name="Proc. Natl. Acad. Sci. U.S.A.">
        <title>Linking secondary metabolites to gene clusters through genome sequencing of six diverse Aspergillus species.</title>
        <authorList>
            <person name="Kaerboelling I."/>
            <person name="Vesth T.C."/>
            <person name="Frisvad J.C."/>
            <person name="Nybo J.L."/>
            <person name="Theobald S."/>
            <person name="Kuo A."/>
            <person name="Bowyer P."/>
            <person name="Matsuda Y."/>
            <person name="Mondo S."/>
            <person name="Lyhne E.K."/>
            <person name="Kogle M.E."/>
            <person name="Clum A."/>
            <person name="Lipzen A."/>
            <person name="Salamov A."/>
            <person name="Ngan C.Y."/>
            <person name="Daum C."/>
            <person name="Chiniquy J."/>
            <person name="Barry K."/>
            <person name="LaButti K."/>
            <person name="Haridas S."/>
            <person name="Simmons B.A."/>
            <person name="Magnuson J.K."/>
            <person name="Mortensen U.H."/>
            <person name="Larsen T.O."/>
            <person name="Grigoriev I.V."/>
            <person name="Baker S.E."/>
            <person name="Andersen M.R."/>
        </authorList>
    </citation>
    <scope>NUCLEOTIDE SEQUENCE [LARGE SCALE GENOMIC DNA]</scope>
    <source>
        <strain evidence="4 5">IBT 24754</strain>
    </source>
</reference>
<accession>A0A2T5M2F3</accession>
<name>A0A2T5M2F3_9EURO</name>
<feature type="chain" id="PRO_5015767510" description="Mid2 domain-containing protein" evidence="3">
    <location>
        <begin position="20"/>
        <end position="301"/>
    </location>
</feature>
<evidence type="ECO:0000256" key="3">
    <source>
        <dbReference type="SAM" id="SignalP"/>
    </source>
</evidence>
<dbReference type="VEuPathDB" id="FungiDB:P175DRAFT_0529792"/>
<gene>
    <name evidence="4" type="ORF">P175DRAFT_0529792</name>
</gene>
<feature type="compositionally biased region" description="Low complexity" evidence="1">
    <location>
        <begin position="232"/>
        <end position="257"/>
    </location>
</feature>
<dbReference type="OrthoDB" id="4505199at2759"/>
<feature type="region of interest" description="Disordered" evidence="1">
    <location>
        <begin position="197"/>
        <end position="257"/>
    </location>
</feature>
<feature type="compositionally biased region" description="Pro residues" evidence="1">
    <location>
        <begin position="218"/>
        <end position="231"/>
    </location>
</feature>
<keyword evidence="3" id="KW-0732">Signal</keyword>
<dbReference type="EMBL" id="MSFN02000002">
    <property type="protein sequence ID" value="PTU22715.1"/>
    <property type="molecule type" value="Genomic_DNA"/>
</dbReference>